<reference evidence="2 3" key="1">
    <citation type="submission" date="2019-03" db="EMBL/GenBank/DDBJ databases">
        <authorList>
            <person name="Kim M.K.M."/>
        </authorList>
    </citation>
    <scope>NUCLEOTIDE SEQUENCE [LARGE SCALE GENOMIC DNA]</scope>
    <source>
        <strain evidence="2 3">17J68-12</strain>
    </source>
</reference>
<name>A0A4V2NWJ2_9BACT</name>
<comment type="caution">
    <text evidence="2">The sequence shown here is derived from an EMBL/GenBank/DDBJ whole genome shotgun (WGS) entry which is preliminary data.</text>
</comment>
<dbReference type="InterPro" id="IPR013431">
    <property type="entry name" value="Delta_60_rpt"/>
</dbReference>
<proteinExistence type="predicted"/>
<dbReference type="SUPFAM" id="SSF63829">
    <property type="entry name" value="Calcium-dependent phosphotriesterase"/>
    <property type="match status" value="1"/>
</dbReference>
<protein>
    <submittedName>
        <fullName evidence="2">T9SS type A sorting domain-containing protein</fullName>
    </submittedName>
</protein>
<accession>A0A4V2NWJ2</accession>
<feature type="chain" id="PRO_5020402710" evidence="1">
    <location>
        <begin position="19"/>
        <end position="837"/>
    </location>
</feature>
<evidence type="ECO:0000313" key="2">
    <source>
        <dbReference type="EMBL" id="TCJ17582.1"/>
    </source>
</evidence>
<dbReference type="Pfam" id="PF17164">
    <property type="entry name" value="DUF5122"/>
    <property type="match status" value="14"/>
</dbReference>
<sequence>MKRILRLLLVLLPCGAAAQPGTLDPTFNPGDAGFATGIGADVQVARSVLQPDGKILIAGYFDRYNGYFTPGLARLNADGTRDTSFHTGSGVDASINALCLQADGKILIGGWFNVYNGTPAHHLARLLASGAIDPSFNTGSGTGGSADGDVIGLAVQSTGNIFVSGNFTTYNGQPATSLIRLLPNGSRDATFAFNGSGGARNFTVLPGDKFYASGSISASSGADQSQAIARFNADGSYDAGFNTYQNIVPQSVAAHAVQPDGKVIIVGIFNTYNGTARRGVARLNADGSLDNTFVIGTGATGSSFVTGVALQPDGKIIVTGSFTGFNGTTANKIVRLGSTGSVDAGFVTGSGAGGPISNLHVLSNGRIIASGNLTSYNGGNRGHVLRILDNGRFDSSFNPQRGANATVKALAVMSDGRIYAGGSFSSFNDTARSYLTRLLANGAVDPGFAPGAGANGDVEALALQSDGKLVAGGSFTTFNGIAAGRIVRLNTDGSTDAGFAGGTGANSAIYAVAVQPDGKILAAGNLRQYNGSAVRHLVRLNVNGSIDGSFNTATGSDTTIYALCLQPDGKILAGGSFGAFNGSSRPGLLRLNADGTPDATFGGSGANGAVYSIRLLQNGRIAIGGSFTQYNGVARKGVAVLNADGSLYTGFDPGAGVDGNVEDLVVLADDQLLIGGSFRLAGGLARRGVARLNTDGSADASFTNGTGADSTVFVMAVQADGKALLGGDFSAYNGTGRNRIARIFATGVLTSVREIGATGPEISAYPNPATGTVILRLGGNKMKEIRIYHASGVLVARIRTAAASAPVSLSGLPPGNYLAEVQCAADGWKRVLKLVKY</sequence>
<dbReference type="NCBIfam" id="TIGR02608">
    <property type="entry name" value="delta_60_rpt"/>
    <property type="match status" value="13"/>
</dbReference>
<dbReference type="Proteomes" id="UP000295334">
    <property type="component" value="Unassembled WGS sequence"/>
</dbReference>
<dbReference type="GO" id="GO:0005935">
    <property type="term" value="C:cellular bud neck"/>
    <property type="evidence" value="ECO:0007669"/>
    <property type="project" value="TreeGrafter"/>
</dbReference>
<dbReference type="GO" id="GO:1902929">
    <property type="term" value="C:plasma membrane of growing cell tip"/>
    <property type="evidence" value="ECO:0007669"/>
    <property type="project" value="TreeGrafter"/>
</dbReference>
<keyword evidence="3" id="KW-1185">Reference proteome</keyword>
<dbReference type="InterPro" id="IPR026444">
    <property type="entry name" value="Secre_tail"/>
</dbReference>
<evidence type="ECO:0000313" key="3">
    <source>
        <dbReference type="Proteomes" id="UP000295334"/>
    </source>
</evidence>
<evidence type="ECO:0000256" key="1">
    <source>
        <dbReference type="SAM" id="SignalP"/>
    </source>
</evidence>
<keyword evidence="1" id="KW-0732">Signal</keyword>
<feature type="signal peptide" evidence="1">
    <location>
        <begin position="1"/>
        <end position="18"/>
    </location>
</feature>
<gene>
    <name evidence="2" type="ORF">EPD60_05150</name>
</gene>
<dbReference type="RefSeq" id="WP_131447532.1">
    <property type="nucleotide sequence ID" value="NZ_SJZI01000008.1"/>
</dbReference>
<dbReference type="SUPFAM" id="SSF101898">
    <property type="entry name" value="NHL repeat"/>
    <property type="match status" value="2"/>
</dbReference>
<dbReference type="PANTHER" id="PTHR31778:SF2">
    <property type="entry name" value="BUD SITE SELECTION PROTEIN RAX2"/>
    <property type="match status" value="1"/>
</dbReference>
<dbReference type="Gene3D" id="2.80.10.50">
    <property type="match status" value="7"/>
</dbReference>
<dbReference type="PANTHER" id="PTHR31778">
    <property type="entry name" value="BUD SITE SELECTION PROTEIN RAX2"/>
    <property type="match status" value="1"/>
</dbReference>
<dbReference type="AlphaFoldDB" id="A0A4V2NWJ2"/>
<dbReference type="EMBL" id="SJZI01000008">
    <property type="protein sequence ID" value="TCJ17582.1"/>
    <property type="molecule type" value="Genomic_DNA"/>
</dbReference>
<dbReference type="OrthoDB" id="9805017at2"/>
<dbReference type="NCBIfam" id="TIGR04183">
    <property type="entry name" value="Por_Secre_tail"/>
    <property type="match status" value="1"/>
</dbReference>
<organism evidence="2 3">
    <name type="scientific">Flaviaesturariibacter flavus</name>
    <dbReference type="NCBI Taxonomy" id="2502780"/>
    <lineage>
        <taxon>Bacteria</taxon>
        <taxon>Pseudomonadati</taxon>
        <taxon>Bacteroidota</taxon>
        <taxon>Chitinophagia</taxon>
        <taxon>Chitinophagales</taxon>
        <taxon>Chitinophagaceae</taxon>
        <taxon>Flaviaestuariibacter</taxon>
    </lineage>
</organism>